<keyword evidence="3" id="KW-0813">Transport</keyword>
<dbReference type="SMART" id="SM00679">
    <property type="entry name" value="CTNS"/>
    <property type="match status" value="2"/>
</dbReference>
<evidence type="ECO:0000256" key="6">
    <source>
        <dbReference type="ARBA" id="ARBA00022847"/>
    </source>
</evidence>
<organism evidence="13 14">
    <name type="scientific">Pseudo-nitzschia multistriata</name>
    <dbReference type="NCBI Taxonomy" id="183589"/>
    <lineage>
        <taxon>Eukaryota</taxon>
        <taxon>Sar</taxon>
        <taxon>Stramenopiles</taxon>
        <taxon>Ochrophyta</taxon>
        <taxon>Bacillariophyta</taxon>
        <taxon>Bacillariophyceae</taxon>
        <taxon>Bacillariophycidae</taxon>
        <taxon>Bacillariales</taxon>
        <taxon>Bacillariaceae</taxon>
        <taxon>Pseudo-nitzschia</taxon>
    </lineage>
</organism>
<dbReference type="GO" id="GO:0015293">
    <property type="term" value="F:symporter activity"/>
    <property type="evidence" value="ECO:0007669"/>
    <property type="project" value="UniProtKB-KW"/>
</dbReference>
<sequence>MDSANNNNDNDNNNNNGDEIAEPAMHASNGYTSGDVVKKLKAVLSLMASPLTDEVGSTRSVLSGLATIFLAGASIGLVTPGNPVLSPPYRSVSAAIGYVYFLAWSVSFYPQVISNFKRKSVEGLSPDFVVLNVIGFACYTAYNASFFWNTTIQEEYKRRFGPDAEITVQSNDVAFAIHALVLSFVTFCQIIYYNYFYCPGPTGEIDRRTRTVIQLSRPVLAVIVGIVAICVGYPALVLLGKGSSSSSKNDNLDVLLGDDDALARFNWLDFLYLLSYIKIFISLIKYIPQVVLNVRRKSTVGWSIWNILLDFTGGTLSDLQLVLDCANAKDFSGITHNKAKLALGSLSIVFDIIFLVQHYCLYSSAEPTIRNEQNEPLLPTTDSDPEGVQEVSEEEQSQPETIFV</sequence>
<evidence type="ECO:0000256" key="9">
    <source>
        <dbReference type="ARBA" id="ARBA00023228"/>
    </source>
</evidence>
<dbReference type="PANTHER" id="PTHR13131">
    <property type="entry name" value="CYSTINOSIN"/>
    <property type="match status" value="1"/>
</dbReference>
<gene>
    <name evidence="13" type="ORF">PSNMU_V1.4_AUG-EV-PASAV3_0003940</name>
</gene>
<dbReference type="GO" id="GO:0005765">
    <property type="term" value="C:lysosomal membrane"/>
    <property type="evidence" value="ECO:0007669"/>
    <property type="project" value="UniProtKB-SubCell"/>
</dbReference>
<evidence type="ECO:0000256" key="5">
    <source>
        <dbReference type="ARBA" id="ARBA00022737"/>
    </source>
</evidence>
<feature type="transmembrane region" description="Helical" evidence="12">
    <location>
        <begin position="61"/>
        <end position="79"/>
    </location>
</feature>
<dbReference type="EMBL" id="CAACVS010000006">
    <property type="protein sequence ID" value="VEU33705.1"/>
    <property type="molecule type" value="Genomic_DNA"/>
</dbReference>
<protein>
    <recommendedName>
        <fullName evidence="15">Cystinosin</fullName>
    </recommendedName>
</protein>
<keyword evidence="4 12" id="KW-0812">Transmembrane</keyword>
<dbReference type="AlphaFoldDB" id="A0A448YVA3"/>
<evidence type="ECO:0000256" key="4">
    <source>
        <dbReference type="ARBA" id="ARBA00022692"/>
    </source>
</evidence>
<keyword evidence="8 12" id="KW-0472">Membrane</keyword>
<keyword evidence="5" id="KW-0677">Repeat</keyword>
<evidence type="ECO:0000256" key="1">
    <source>
        <dbReference type="ARBA" id="ARBA00004155"/>
    </source>
</evidence>
<feature type="region of interest" description="Disordered" evidence="11">
    <location>
        <begin position="372"/>
        <end position="404"/>
    </location>
</feature>
<accession>A0A448YVA3</accession>
<evidence type="ECO:0000256" key="7">
    <source>
        <dbReference type="ARBA" id="ARBA00022989"/>
    </source>
</evidence>
<dbReference type="InterPro" id="IPR006603">
    <property type="entry name" value="PQ-loop_rpt"/>
</dbReference>
<dbReference type="NCBIfam" id="TIGR00951">
    <property type="entry name" value="2A43"/>
    <property type="match status" value="1"/>
</dbReference>
<evidence type="ECO:0000256" key="10">
    <source>
        <dbReference type="ARBA" id="ARBA00048473"/>
    </source>
</evidence>
<feature type="transmembrane region" description="Helical" evidence="12">
    <location>
        <begin position="129"/>
        <end position="148"/>
    </location>
</feature>
<evidence type="ECO:0000313" key="14">
    <source>
        <dbReference type="Proteomes" id="UP000291116"/>
    </source>
</evidence>
<dbReference type="Pfam" id="PF04193">
    <property type="entry name" value="PQ-loop"/>
    <property type="match status" value="2"/>
</dbReference>
<keyword evidence="9" id="KW-0458">Lysosome</keyword>
<comment type="subcellular location">
    <subcellularLocation>
        <location evidence="1">Lysosome membrane</location>
        <topology evidence="1">Multi-pass membrane protein</topology>
    </subcellularLocation>
</comment>
<evidence type="ECO:0008006" key="15">
    <source>
        <dbReference type="Google" id="ProtNLM"/>
    </source>
</evidence>
<comment type="similarity">
    <text evidence="2">Belongs to the cystinosin family.</text>
</comment>
<dbReference type="FunFam" id="1.20.1280.290:FF:000016">
    <property type="entry name" value="Cystinosin homolog"/>
    <property type="match status" value="1"/>
</dbReference>
<keyword evidence="14" id="KW-1185">Reference proteome</keyword>
<feature type="transmembrane region" description="Helical" evidence="12">
    <location>
        <begin position="175"/>
        <end position="198"/>
    </location>
</feature>
<feature type="region of interest" description="Disordered" evidence="11">
    <location>
        <begin position="1"/>
        <end position="22"/>
    </location>
</feature>
<feature type="transmembrane region" description="Helical" evidence="12">
    <location>
        <begin position="270"/>
        <end position="287"/>
    </location>
</feature>
<evidence type="ECO:0000256" key="8">
    <source>
        <dbReference type="ARBA" id="ARBA00023136"/>
    </source>
</evidence>
<feature type="compositionally biased region" description="Low complexity" evidence="11">
    <location>
        <begin position="1"/>
        <end position="16"/>
    </location>
</feature>
<keyword evidence="7 12" id="KW-1133">Transmembrane helix</keyword>
<evidence type="ECO:0000256" key="2">
    <source>
        <dbReference type="ARBA" id="ARBA00006855"/>
    </source>
</evidence>
<dbReference type="PANTHER" id="PTHR13131:SF5">
    <property type="entry name" value="CYSTINOSIN"/>
    <property type="match status" value="1"/>
</dbReference>
<name>A0A448YVA3_9STRA</name>
<evidence type="ECO:0000313" key="13">
    <source>
        <dbReference type="EMBL" id="VEU33705.1"/>
    </source>
</evidence>
<evidence type="ECO:0000256" key="3">
    <source>
        <dbReference type="ARBA" id="ARBA00022448"/>
    </source>
</evidence>
<dbReference type="Proteomes" id="UP000291116">
    <property type="component" value="Unassembled WGS sequence"/>
</dbReference>
<proteinExistence type="inferred from homology"/>
<dbReference type="OrthoDB" id="75720at2759"/>
<dbReference type="InterPro" id="IPR005282">
    <property type="entry name" value="LC_transporter"/>
</dbReference>
<comment type="catalytic activity">
    <reaction evidence="10">
        <text>L-cystine(out) + H(+)(out) = L-cystine(in) + H(+)(in)</text>
        <dbReference type="Rhea" id="RHEA:66172"/>
        <dbReference type="ChEBI" id="CHEBI:15378"/>
        <dbReference type="ChEBI" id="CHEBI:35491"/>
    </reaction>
    <physiologicalReaction direction="left-to-right" evidence="10">
        <dbReference type="Rhea" id="RHEA:66173"/>
    </physiologicalReaction>
</comment>
<keyword evidence="6" id="KW-0769">Symport</keyword>
<evidence type="ECO:0000256" key="12">
    <source>
        <dbReference type="SAM" id="Phobius"/>
    </source>
</evidence>
<feature type="compositionally biased region" description="Acidic residues" evidence="11">
    <location>
        <begin position="383"/>
        <end position="397"/>
    </location>
</feature>
<dbReference type="GO" id="GO:0015184">
    <property type="term" value="F:L-cystine transmembrane transporter activity"/>
    <property type="evidence" value="ECO:0007669"/>
    <property type="project" value="TreeGrafter"/>
</dbReference>
<dbReference type="Gene3D" id="1.20.1280.290">
    <property type="match status" value="2"/>
</dbReference>
<evidence type="ECO:0000256" key="11">
    <source>
        <dbReference type="SAM" id="MobiDB-lite"/>
    </source>
</evidence>
<reference evidence="13 14" key="1">
    <citation type="submission" date="2019-01" db="EMBL/GenBank/DDBJ databases">
        <authorList>
            <person name="Ferrante I. M."/>
        </authorList>
    </citation>
    <scope>NUCLEOTIDE SEQUENCE [LARGE SCALE GENOMIC DNA]</scope>
    <source>
        <strain evidence="13 14">B856</strain>
    </source>
</reference>
<feature type="transmembrane region" description="Helical" evidence="12">
    <location>
        <begin position="219"/>
        <end position="239"/>
    </location>
</feature>
<feature type="transmembrane region" description="Helical" evidence="12">
    <location>
        <begin position="91"/>
        <end position="109"/>
    </location>
</feature>